<gene>
    <name evidence="1" type="ORF">GSTENG00001098001</name>
</gene>
<dbReference type="SUPFAM" id="SSF53822">
    <property type="entry name" value="Periplasmic binding protein-like I"/>
    <property type="match status" value="1"/>
</dbReference>
<reference evidence="1" key="1">
    <citation type="journal article" date="2004" name="Nature">
        <title>Genome duplication in the teleost fish Tetraodon nigroviridis reveals the early vertebrate proto-karyotype.</title>
        <authorList>
            <person name="Jaillon O."/>
            <person name="Aury J.-M."/>
            <person name="Brunet F."/>
            <person name="Petit J.-L."/>
            <person name="Stange-Thomann N."/>
            <person name="Mauceli E."/>
            <person name="Bouneau L."/>
            <person name="Fischer C."/>
            <person name="Ozouf-Costaz C."/>
            <person name="Bernot A."/>
            <person name="Nicaud S."/>
            <person name="Jaffe D."/>
            <person name="Fisher S."/>
            <person name="Lutfalla G."/>
            <person name="Dossat C."/>
            <person name="Segurens B."/>
            <person name="Dasilva C."/>
            <person name="Salanoubat M."/>
            <person name="Levy M."/>
            <person name="Boudet N."/>
            <person name="Castellano S."/>
            <person name="Anthouard V."/>
            <person name="Jubin C."/>
            <person name="Castelli V."/>
            <person name="Katinka M."/>
            <person name="Vacherie B."/>
            <person name="Biemont C."/>
            <person name="Skalli Z."/>
            <person name="Cattolico L."/>
            <person name="Poulain J."/>
            <person name="De Berardinis V."/>
            <person name="Cruaud C."/>
            <person name="Duprat S."/>
            <person name="Brottier P."/>
            <person name="Coutanceau J.-P."/>
            <person name="Gouzy J."/>
            <person name="Parra G."/>
            <person name="Lardier G."/>
            <person name="Chapple C."/>
            <person name="McKernan K.J."/>
            <person name="McEwan P."/>
            <person name="Bosak S."/>
            <person name="Kellis M."/>
            <person name="Volff J.-N."/>
            <person name="Guigo R."/>
            <person name="Zody M.C."/>
            <person name="Mesirov J."/>
            <person name="Lindblad-Toh K."/>
            <person name="Birren B."/>
            <person name="Nusbaum C."/>
            <person name="Kahn D."/>
            <person name="Robinson-Rechavi M."/>
            <person name="Laudet V."/>
            <person name="Schachter V."/>
            <person name="Quetier F."/>
            <person name="Saurin W."/>
            <person name="Scarpelli C."/>
            <person name="Wincker P."/>
            <person name="Lander E.S."/>
            <person name="Weissenbach J."/>
            <person name="Roest Crollius H."/>
        </authorList>
    </citation>
    <scope>NUCLEOTIDE SEQUENCE [LARGE SCALE GENOMIC DNA]</scope>
</reference>
<dbReference type="InterPro" id="IPR028082">
    <property type="entry name" value="Peripla_BP_I"/>
</dbReference>
<feature type="non-terminal residue" evidence="1">
    <location>
        <position position="1"/>
    </location>
</feature>
<reference evidence="1" key="2">
    <citation type="submission" date="2004-02" db="EMBL/GenBank/DDBJ databases">
        <authorList>
            <consortium name="Genoscope"/>
            <consortium name="Whitehead Institute Centre for Genome Research"/>
        </authorList>
    </citation>
    <scope>NUCLEOTIDE SEQUENCE</scope>
</reference>
<accession>Q4TGI1</accession>
<evidence type="ECO:0000313" key="1">
    <source>
        <dbReference type="EMBL" id="CAF88001.1"/>
    </source>
</evidence>
<protein>
    <submittedName>
        <fullName evidence="1">Chromosome undetermined SCAF3692, whole genome shotgun sequence</fullName>
    </submittedName>
</protein>
<proteinExistence type="predicted"/>
<organism evidence="1">
    <name type="scientific">Tetraodon nigroviridis</name>
    <name type="common">Spotted green pufferfish</name>
    <name type="synonym">Chelonodon nigroviridis</name>
    <dbReference type="NCBI Taxonomy" id="99883"/>
    <lineage>
        <taxon>Eukaryota</taxon>
        <taxon>Metazoa</taxon>
        <taxon>Chordata</taxon>
        <taxon>Craniata</taxon>
        <taxon>Vertebrata</taxon>
        <taxon>Euteleostomi</taxon>
        <taxon>Actinopterygii</taxon>
        <taxon>Neopterygii</taxon>
        <taxon>Teleostei</taxon>
        <taxon>Neoteleostei</taxon>
        <taxon>Acanthomorphata</taxon>
        <taxon>Eupercaria</taxon>
        <taxon>Tetraodontiformes</taxon>
        <taxon>Tetradontoidea</taxon>
        <taxon>Tetraodontidae</taxon>
        <taxon>Tetraodon</taxon>
    </lineage>
</organism>
<dbReference type="AlphaFoldDB" id="Q4TGI1"/>
<dbReference type="KEGG" id="tng:GSTEN00001098G001"/>
<sequence>IDFNLTANYNGFNTTMYNRQAVGAAPVRAWLFSRCSTFGLSCNYKSKLTRILPPARKISDLLIHFVGEVLPFKPKWQNAYVYRKSVEDTTEDCFWYINALEAASANFARNVTRQMLRTEDSLRDVLTTTQRHSNIFILCGSPNDVVSVKSKLTSPIIEETLFILLDVYK</sequence>
<name>Q4TGI1_TETNG</name>
<dbReference type="OrthoDB" id="8951267at2759"/>
<dbReference type="EMBL" id="CAAE01003692">
    <property type="protein sequence ID" value="CAF88001.1"/>
    <property type="molecule type" value="Genomic_DNA"/>
</dbReference>